<dbReference type="PROSITE" id="PS00092">
    <property type="entry name" value="N6_MTASE"/>
    <property type="match status" value="1"/>
</dbReference>
<comment type="similarity">
    <text evidence="1 7">Belongs to the N(4)/N(6)-methyltransferase family.</text>
</comment>
<dbReference type="Pfam" id="PF02086">
    <property type="entry name" value="MethyltransfD12"/>
    <property type="match status" value="1"/>
</dbReference>
<dbReference type="RefSeq" id="WP_210059812.1">
    <property type="nucleotide sequence ID" value="NZ_JAGGLJ010000001.1"/>
</dbReference>
<reference evidence="8 9" key="1">
    <citation type="submission" date="2021-03" db="EMBL/GenBank/DDBJ databases">
        <title>Genomic Encyclopedia of Type Strains, Phase IV (KMG-IV): sequencing the most valuable type-strain genomes for metagenomic binning, comparative biology and taxonomic classification.</title>
        <authorList>
            <person name="Goeker M."/>
        </authorList>
    </citation>
    <scope>NUCLEOTIDE SEQUENCE [LARGE SCALE GENOMIC DNA]</scope>
    <source>
        <strain evidence="8 9">DSM 27563</strain>
    </source>
</reference>
<evidence type="ECO:0000256" key="7">
    <source>
        <dbReference type="RuleBase" id="RU361257"/>
    </source>
</evidence>
<organism evidence="8 9">
    <name type="scientific">Peptoniphilus stercorisuis</name>
    <dbReference type="NCBI Taxonomy" id="1436965"/>
    <lineage>
        <taxon>Bacteria</taxon>
        <taxon>Bacillati</taxon>
        <taxon>Bacillota</taxon>
        <taxon>Tissierellia</taxon>
        <taxon>Tissierellales</taxon>
        <taxon>Peptoniphilaceae</taxon>
        <taxon>Peptoniphilus</taxon>
    </lineage>
</organism>
<dbReference type="PRINTS" id="PR00505">
    <property type="entry name" value="D12N6MTFRASE"/>
</dbReference>
<dbReference type="PANTHER" id="PTHR30481:SF3">
    <property type="entry name" value="DNA ADENINE METHYLASE"/>
    <property type="match status" value="1"/>
</dbReference>
<accession>A0ABS4K9Q2</accession>
<dbReference type="NCBIfam" id="TIGR00571">
    <property type="entry name" value="dam"/>
    <property type="match status" value="1"/>
</dbReference>
<keyword evidence="5 7" id="KW-0949">S-adenosyl-L-methionine</keyword>
<evidence type="ECO:0000256" key="1">
    <source>
        <dbReference type="ARBA" id="ARBA00006594"/>
    </source>
</evidence>
<keyword evidence="9" id="KW-1185">Reference proteome</keyword>
<evidence type="ECO:0000256" key="3">
    <source>
        <dbReference type="ARBA" id="ARBA00022603"/>
    </source>
</evidence>
<dbReference type="PIRSF" id="PIRSF000398">
    <property type="entry name" value="M_m6A_EcoRV"/>
    <property type="match status" value="1"/>
</dbReference>
<name>A0ABS4K9Q2_9FIRM</name>
<dbReference type="Gene3D" id="1.10.1020.10">
    <property type="entry name" value="Adenine-specific Methyltransferase, Domain 2"/>
    <property type="match status" value="1"/>
</dbReference>
<dbReference type="GO" id="GO:0009007">
    <property type="term" value="F:site-specific DNA-methyltransferase (adenine-specific) activity"/>
    <property type="evidence" value="ECO:0007669"/>
    <property type="project" value="UniProtKB-EC"/>
</dbReference>
<dbReference type="SUPFAM" id="SSF53335">
    <property type="entry name" value="S-adenosyl-L-methionine-dependent methyltransferases"/>
    <property type="match status" value="1"/>
</dbReference>
<dbReference type="InterPro" id="IPR029063">
    <property type="entry name" value="SAM-dependent_MTases_sf"/>
</dbReference>
<comment type="caution">
    <text evidence="8">The sequence shown here is derived from an EMBL/GenBank/DDBJ whole genome shotgun (WGS) entry which is preliminary data.</text>
</comment>
<dbReference type="EMBL" id="JAGGLJ010000001">
    <property type="protein sequence ID" value="MBP2024505.1"/>
    <property type="molecule type" value="Genomic_DNA"/>
</dbReference>
<keyword evidence="3 7" id="KW-0489">Methyltransferase</keyword>
<gene>
    <name evidence="8" type="ORF">J2Z71_000020</name>
</gene>
<evidence type="ECO:0000256" key="2">
    <source>
        <dbReference type="ARBA" id="ARBA00011900"/>
    </source>
</evidence>
<dbReference type="InterPro" id="IPR012327">
    <property type="entry name" value="MeTrfase_D12"/>
</dbReference>
<dbReference type="GO" id="GO:0032259">
    <property type="term" value="P:methylation"/>
    <property type="evidence" value="ECO:0007669"/>
    <property type="project" value="UniProtKB-KW"/>
</dbReference>
<evidence type="ECO:0000256" key="6">
    <source>
        <dbReference type="ARBA" id="ARBA00047942"/>
    </source>
</evidence>
<evidence type="ECO:0000256" key="5">
    <source>
        <dbReference type="ARBA" id="ARBA00022691"/>
    </source>
</evidence>
<dbReference type="InterPro" id="IPR012263">
    <property type="entry name" value="M_m6A_EcoRV"/>
</dbReference>
<evidence type="ECO:0000256" key="4">
    <source>
        <dbReference type="ARBA" id="ARBA00022679"/>
    </source>
</evidence>
<sequence length="278" mass="32889">MSNVELKPIVKWVGGKRQSLSELEKYIPDDYNNYIEPFIGGGALFFKLQPKKAIINDINGELINLYNIIKSDVSELILDLNKHKNNKEYFYEIREIDRSIDDFNKLSNIEKASRMLYLNKTCFNGMYRVNKKNEFNVPYGNYKNPKIIDELNLYNLNKYLNKNDIKIFNKDFEDILMMAKKEDFVYLDPPYYPISDTSNFTDYSKDGFNKEDQIRLKENCDKLNKKNINFLQSNSYCDFILDLYSDYNIIEIYSKRVINSQGDKRGEVKEVLITNMEV</sequence>
<dbReference type="Gene3D" id="3.40.50.150">
    <property type="entry name" value="Vaccinia Virus protein VP39"/>
    <property type="match status" value="1"/>
</dbReference>
<proteinExistence type="inferred from homology"/>
<comment type="catalytic activity">
    <reaction evidence="6 7">
        <text>a 2'-deoxyadenosine in DNA + S-adenosyl-L-methionine = an N(6)-methyl-2'-deoxyadenosine in DNA + S-adenosyl-L-homocysteine + H(+)</text>
        <dbReference type="Rhea" id="RHEA:15197"/>
        <dbReference type="Rhea" id="RHEA-COMP:12418"/>
        <dbReference type="Rhea" id="RHEA-COMP:12419"/>
        <dbReference type="ChEBI" id="CHEBI:15378"/>
        <dbReference type="ChEBI" id="CHEBI:57856"/>
        <dbReference type="ChEBI" id="CHEBI:59789"/>
        <dbReference type="ChEBI" id="CHEBI:90615"/>
        <dbReference type="ChEBI" id="CHEBI:90616"/>
        <dbReference type="EC" id="2.1.1.72"/>
    </reaction>
</comment>
<evidence type="ECO:0000313" key="9">
    <source>
        <dbReference type="Proteomes" id="UP001519306"/>
    </source>
</evidence>
<dbReference type="InterPro" id="IPR002052">
    <property type="entry name" value="DNA_methylase_N6_adenine_CS"/>
</dbReference>
<dbReference type="InterPro" id="IPR023095">
    <property type="entry name" value="Ade_MeTrfase_dom_2"/>
</dbReference>
<dbReference type="PANTHER" id="PTHR30481">
    <property type="entry name" value="DNA ADENINE METHYLASE"/>
    <property type="match status" value="1"/>
</dbReference>
<evidence type="ECO:0000313" key="8">
    <source>
        <dbReference type="EMBL" id="MBP2024505.1"/>
    </source>
</evidence>
<keyword evidence="4 7" id="KW-0808">Transferase</keyword>
<dbReference type="Proteomes" id="UP001519306">
    <property type="component" value="Unassembled WGS sequence"/>
</dbReference>
<dbReference type="EC" id="2.1.1.72" evidence="2 7"/>
<protein>
    <recommendedName>
        <fullName evidence="2 7">Site-specific DNA-methyltransferase (adenine-specific)</fullName>
        <ecNumber evidence="2 7">2.1.1.72</ecNumber>
    </recommendedName>
</protein>